<dbReference type="EMBL" id="BAAAUV010000006">
    <property type="protein sequence ID" value="GAA3211852.1"/>
    <property type="molecule type" value="Genomic_DNA"/>
</dbReference>
<evidence type="ECO:0000256" key="6">
    <source>
        <dbReference type="ARBA" id="ARBA00023136"/>
    </source>
</evidence>
<feature type="transmembrane region" description="Helical" evidence="7">
    <location>
        <begin position="53"/>
        <end position="73"/>
    </location>
</feature>
<protein>
    <submittedName>
        <fullName evidence="9">MFS transporter</fullName>
    </submittedName>
</protein>
<dbReference type="SUPFAM" id="SSF103473">
    <property type="entry name" value="MFS general substrate transporter"/>
    <property type="match status" value="1"/>
</dbReference>
<comment type="subcellular location">
    <subcellularLocation>
        <location evidence="1">Cell membrane</location>
        <topology evidence="1">Multi-pass membrane protein</topology>
    </subcellularLocation>
</comment>
<evidence type="ECO:0000256" key="5">
    <source>
        <dbReference type="ARBA" id="ARBA00022989"/>
    </source>
</evidence>
<keyword evidence="4 7" id="KW-0812">Transmembrane</keyword>
<organism evidence="9 10">
    <name type="scientific">Actinocorallia longicatena</name>
    <dbReference type="NCBI Taxonomy" id="111803"/>
    <lineage>
        <taxon>Bacteria</taxon>
        <taxon>Bacillati</taxon>
        <taxon>Actinomycetota</taxon>
        <taxon>Actinomycetes</taxon>
        <taxon>Streptosporangiales</taxon>
        <taxon>Thermomonosporaceae</taxon>
        <taxon>Actinocorallia</taxon>
    </lineage>
</organism>
<reference evidence="10" key="1">
    <citation type="journal article" date="2019" name="Int. J. Syst. Evol. Microbiol.">
        <title>The Global Catalogue of Microorganisms (GCM) 10K type strain sequencing project: providing services to taxonomists for standard genome sequencing and annotation.</title>
        <authorList>
            <consortium name="The Broad Institute Genomics Platform"/>
            <consortium name="The Broad Institute Genome Sequencing Center for Infectious Disease"/>
            <person name="Wu L."/>
            <person name="Ma J."/>
        </authorList>
    </citation>
    <scope>NUCLEOTIDE SEQUENCE [LARGE SCALE GENOMIC DNA]</scope>
    <source>
        <strain evidence="10">JCM 9377</strain>
    </source>
</reference>
<feature type="transmembrane region" description="Helical" evidence="7">
    <location>
        <begin position="140"/>
        <end position="158"/>
    </location>
</feature>
<keyword evidence="6 7" id="KW-0472">Membrane</keyword>
<feature type="transmembrane region" description="Helical" evidence="7">
    <location>
        <begin position="80"/>
        <end position="98"/>
    </location>
</feature>
<dbReference type="PROSITE" id="PS00216">
    <property type="entry name" value="SUGAR_TRANSPORT_1"/>
    <property type="match status" value="1"/>
</dbReference>
<dbReference type="Gene3D" id="1.20.1250.20">
    <property type="entry name" value="MFS general substrate transporter like domains"/>
    <property type="match status" value="1"/>
</dbReference>
<feature type="domain" description="Major facilitator superfamily (MFS) profile" evidence="8">
    <location>
        <begin position="15"/>
        <end position="391"/>
    </location>
</feature>
<feature type="transmembrane region" description="Helical" evidence="7">
    <location>
        <begin position="164"/>
        <end position="186"/>
    </location>
</feature>
<feature type="transmembrane region" description="Helical" evidence="7">
    <location>
        <begin position="280"/>
        <end position="296"/>
    </location>
</feature>
<keyword evidence="3" id="KW-1003">Cell membrane</keyword>
<feature type="transmembrane region" description="Helical" evidence="7">
    <location>
        <begin position="302"/>
        <end position="319"/>
    </location>
</feature>
<dbReference type="InterPro" id="IPR050171">
    <property type="entry name" value="MFS_Transporters"/>
</dbReference>
<feature type="transmembrane region" description="Helical" evidence="7">
    <location>
        <begin position="104"/>
        <end position="128"/>
    </location>
</feature>
<evidence type="ECO:0000256" key="3">
    <source>
        <dbReference type="ARBA" id="ARBA00022475"/>
    </source>
</evidence>
<dbReference type="Pfam" id="PF07690">
    <property type="entry name" value="MFS_1"/>
    <property type="match status" value="1"/>
</dbReference>
<evidence type="ECO:0000256" key="2">
    <source>
        <dbReference type="ARBA" id="ARBA00022448"/>
    </source>
</evidence>
<dbReference type="Proteomes" id="UP001501237">
    <property type="component" value="Unassembled WGS sequence"/>
</dbReference>
<dbReference type="InterPro" id="IPR020846">
    <property type="entry name" value="MFS_dom"/>
</dbReference>
<evidence type="ECO:0000256" key="1">
    <source>
        <dbReference type="ARBA" id="ARBA00004651"/>
    </source>
</evidence>
<evidence type="ECO:0000259" key="8">
    <source>
        <dbReference type="PROSITE" id="PS50850"/>
    </source>
</evidence>
<name>A0ABP6Q998_9ACTN</name>
<proteinExistence type="predicted"/>
<dbReference type="InterPro" id="IPR011701">
    <property type="entry name" value="MFS"/>
</dbReference>
<feature type="transmembrane region" description="Helical" evidence="7">
    <location>
        <begin position="340"/>
        <end position="361"/>
    </location>
</feature>
<feature type="transmembrane region" description="Helical" evidence="7">
    <location>
        <begin position="16"/>
        <end position="41"/>
    </location>
</feature>
<evidence type="ECO:0000313" key="9">
    <source>
        <dbReference type="EMBL" id="GAA3211852.1"/>
    </source>
</evidence>
<feature type="transmembrane region" description="Helical" evidence="7">
    <location>
        <begin position="248"/>
        <end position="268"/>
    </location>
</feature>
<gene>
    <name evidence="9" type="ORF">GCM10010468_30820</name>
</gene>
<keyword evidence="5 7" id="KW-1133">Transmembrane helix</keyword>
<dbReference type="PANTHER" id="PTHR23517">
    <property type="entry name" value="RESISTANCE PROTEIN MDTM, PUTATIVE-RELATED-RELATED"/>
    <property type="match status" value="1"/>
</dbReference>
<keyword evidence="10" id="KW-1185">Reference proteome</keyword>
<dbReference type="PROSITE" id="PS50850">
    <property type="entry name" value="MFS"/>
    <property type="match status" value="1"/>
</dbReference>
<dbReference type="InterPro" id="IPR036259">
    <property type="entry name" value="MFS_trans_sf"/>
</dbReference>
<evidence type="ECO:0000313" key="10">
    <source>
        <dbReference type="Proteomes" id="UP001501237"/>
    </source>
</evidence>
<feature type="transmembrane region" description="Helical" evidence="7">
    <location>
        <begin position="215"/>
        <end position="236"/>
    </location>
</feature>
<accession>A0ABP6Q998</accession>
<feature type="transmembrane region" description="Helical" evidence="7">
    <location>
        <begin position="367"/>
        <end position="387"/>
    </location>
</feature>
<dbReference type="PANTHER" id="PTHR23517:SF2">
    <property type="entry name" value="MULTIDRUG RESISTANCE PROTEIN MDTH"/>
    <property type="match status" value="1"/>
</dbReference>
<comment type="caution">
    <text evidence="9">The sequence shown here is derived from an EMBL/GenBank/DDBJ whole genome shotgun (WGS) entry which is preliminary data.</text>
</comment>
<evidence type="ECO:0000256" key="4">
    <source>
        <dbReference type="ARBA" id="ARBA00022692"/>
    </source>
</evidence>
<sequence length="413" mass="42661">MRGWWRANVGGLPGTYWYLWSGMLINRVGGFGVLFLSLYLVNERGLGASGAGLIVGLAGIGGAAGSLAGGVLADRWGRRRTLLTGHLLLAASMAALAFTPWLPAIAVLTCLIGVFQSMAGPAMVAAIIDVVPVADRQRAFNLQFWAFNLGMAAASLLAGLLAEIGFALLFSLDAVATLLAFLVLAIKVPETLTHRDGPAPADRSGLGTALRDRSFMTFVGLTLLVATVFTQASTILPLAMKDDGLSGSAYGVVTAFAGALIVVGQLFVPALIGGREKGRVLACAAAFLGLGFSIIALADGLAVYLVAAFVWTIGSMLAAPPNAEVIAELSPAALRARYQAVFYIVFPLAAFISPALGGFGLEHLGNGNWIICGMIGVAAALGHLGAGRSRERLVRARRDAEKDSSGVPAAVQG</sequence>
<keyword evidence="2" id="KW-0813">Transport</keyword>
<dbReference type="InterPro" id="IPR005829">
    <property type="entry name" value="Sugar_transporter_CS"/>
</dbReference>
<evidence type="ECO:0000256" key="7">
    <source>
        <dbReference type="SAM" id="Phobius"/>
    </source>
</evidence>